<evidence type="ECO:0000313" key="2">
    <source>
        <dbReference type="Proteomes" id="UP000481043"/>
    </source>
</evidence>
<organism evidence="1 2">
    <name type="scientific">Bacillus mesophilus</name>
    <dbReference type="NCBI Taxonomy" id="1808955"/>
    <lineage>
        <taxon>Bacteria</taxon>
        <taxon>Bacillati</taxon>
        <taxon>Bacillota</taxon>
        <taxon>Bacilli</taxon>
        <taxon>Bacillales</taxon>
        <taxon>Bacillaceae</taxon>
        <taxon>Bacillus</taxon>
    </lineage>
</organism>
<accession>A0A6M0Q4D2</accession>
<reference evidence="1 2" key="1">
    <citation type="submission" date="2020-02" db="EMBL/GenBank/DDBJ databases">
        <title>Bacillus aquiflavi sp. nov., isolated from yellow water of strong flavor Chinese baijiu in Yibin region of China.</title>
        <authorList>
            <person name="Xie J."/>
        </authorList>
    </citation>
    <scope>NUCLEOTIDE SEQUENCE [LARGE SCALE GENOMIC DNA]</scope>
    <source>
        <strain evidence="1 2">SA4</strain>
    </source>
</reference>
<keyword evidence="2" id="KW-1185">Reference proteome</keyword>
<dbReference type="Proteomes" id="UP000481043">
    <property type="component" value="Unassembled WGS sequence"/>
</dbReference>
<dbReference type="EMBL" id="JAAIWM010000001">
    <property type="protein sequence ID" value="NEY71073.1"/>
    <property type="molecule type" value="Genomic_DNA"/>
</dbReference>
<comment type="caution">
    <text evidence="1">The sequence shown here is derived from an EMBL/GenBank/DDBJ whole genome shotgun (WGS) entry which is preliminary data.</text>
</comment>
<sequence length="103" mass="11973">MNSKQFVEIYEAFLSECHDKGWTIDIIEPSLRNHIASITNQEGMEVQFTIEVDFDNYQELYGSTKQSMMNYGILKPEGDDDSFAKEVKYAFEAFMERHASKQS</sequence>
<proteinExistence type="predicted"/>
<evidence type="ECO:0000313" key="1">
    <source>
        <dbReference type="EMBL" id="NEY71073.1"/>
    </source>
</evidence>
<protein>
    <submittedName>
        <fullName evidence="1">Uncharacterized protein</fullName>
    </submittedName>
</protein>
<gene>
    <name evidence="1" type="ORF">G4D63_04880</name>
</gene>
<dbReference type="AlphaFoldDB" id="A0A6M0Q4D2"/>
<dbReference type="RefSeq" id="WP_163178230.1">
    <property type="nucleotide sequence ID" value="NZ_JAAIWM010000001.1"/>
</dbReference>
<name>A0A6M0Q4D2_9BACI</name>